<feature type="region of interest" description="Disordered" evidence="1">
    <location>
        <begin position="233"/>
        <end position="261"/>
    </location>
</feature>
<evidence type="ECO:0000256" key="2">
    <source>
        <dbReference type="SAM" id="Phobius"/>
    </source>
</evidence>
<proteinExistence type="predicted"/>
<keyword evidence="2" id="KW-0472">Membrane</keyword>
<dbReference type="EMBL" id="LT598496">
    <property type="protein sequence ID" value="SBV30734.1"/>
    <property type="molecule type" value="Genomic_DNA"/>
</dbReference>
<accession>A0A1C3NDQ8</accession>
<dbReference type="RefSeq" id="WP_091597194.1">
    <property type="nucleotide sequence ID" value="NZ_JBHRWG010000002.1"/>
</dbReference>
<feature type="compositionally biased region" description="Basic and acidic residues" evidence="1">
    <location>
        <begin position="64"/>
        <end position="96"/>
    </location>
</feature>
<gene>
    <name evidence="3" type="ORF">GA0070620_6335</name>
</gene>
<dbReference type="Proteomes" id="UP000199393">
    <property type="component" value="Chromosome I"/>
</dbReference>
<dbReference type="OrthoDB" id="3399438at2"/>
<protein>
    <recommendedName>
        <fullName evidence="5">Polymorphic outer membrane protein repeat-containing protein</fullName>
    </recommendedName>
</protein>
<dbReference type="PATRIC" id="fig|307121.4.peg.6455"/>
<feature type="compositionally biased region" description="Basic and acidic residues" evidence="1">
    <location>
        <begin position="244"/>
        <end position="253"/>
    </location>
</feature>
<feature type="transmembrane region" description="Helical" evidence="2">
    <location>
        <begin position="23"/>
        <end position="44"/>
    </location>
</feature>
<sequence>MSNYLAKNNASEPGSTPKGRRKFWLASGVAGLTGVVSIAAVGIATGAGAVGVDALKWSTAQVTKDGDQGADRGKDDYKGKKEDRKDRDHKDRGKEVPCDSDKLIQAIIFANNNHGGVLELAKNCTYTLTRSEKGNGLPVIKEDITLKGHDTKIERAANAEYFRILNVGPGGHLTLKDLTIKNGQTLERKRESAMTAEAVWSRFSNSVEATAAAQAGKPYLPLLEAAPKAAAAAAAPEAAPQPGGDKEWKRSHDGGGLLVQSGGSADLEKTHVVGNQAGGNGGGIANYGKTSLRKTTVAHNTAFFFGGGIFNAGVLKVEESKVENNQAGIGGAGISNGAVELRLYDDTKGGTVWVEKTEITRNDTYGFGGGFLDLGGNTTVKHSKITDNDALIAGGGLAAADGQLDLKRVLVAKNTTGGVGGGLALAFGGNATVEESQVSENVAGFFGGGVFNLFSQVTFRDSEIVKNRAPGLIGIAGGIFNVRGDVDLQKTKVADNSSSYKPGGVFNYRGDVDVDDKSAIKGNKPTNCKGSPDNVPNCFG</sequence>
<evidence type="ECO:0008006" key="5">
    <source>
        <dbReference type="Google" id="ProtNLM"/>
    </source>
</evidence>
<dbReference type="STRING" id="307121.GA0070620_6335"/>
<dbReference type="SUPFAM" id="SSF51126">
    <property type="entry name" value="Pectin lyase-like"/>
    <property type="match status" value="1"/>
</dbReference>
<keyword evidence="2" id="KW-1133">Transmembrane helix</keyword>
<evidence type="ECO:0000256" key="1">
    <source>
        <dbReference type="SAM" id="MobiDB-lite"/>
    </source>
</evidence>
<dbReference type="AlphaFoldDB" id="A0A1C3NDQ8"/>
<dbReference type="InterPro" id="IPR011050">
    <property type="entry name" value="Pectin_lyase_fold/virulence"/>
</dbReference>
<reference evidence="4" key="1">
    <citation type="submission" date="2016-06" db="EMBL/GenBank/DDBJ databases">
        <authorList>
            <person name="Varghese N."/>
            <person name="Submissions Spin"/>
        </authorList>
    </citation>
    <scope>NUCLEOTIDE SEQUENCE [LARGE SCALE GENOMIC DNA]</scope>
    <source>
        <strain evidence="4">DSM 45344</strain>
    </source>
</reference>
<keyword evidence="4" id="KW-1185">Reference proteome</keyword>
<feature type="region of interest" description="Disordered" evidence="1">
    <location>
        <begin position="63"/>
        <end position="96"/>
    </location>
</feature>
<name>A0A1C3NDQ8_9ACTN</name>
<organism evidence="3 4">
    <name type="scientific">Micromonospora krabiensis</name>
    <dbReference type="NCBI Taxonomy" id="307121"/>
    <lineage>
        <taxon>Bacteria</taxon>
        <taxon>Bacillati</taxon>
        <taxon>Actinomycetota</taxon>
        <taxon>Actinomycetes</taxon>
        <taxon>Micromonosporales</taxon>
        <taxon>Micromonosporaceae</taxon>
        <taxon>Micromonospora</taxon>
    </lineage>
</organism>
<evidence type="ECO:0000313" key="4">
    <source>
        <dbReference type="Proteomes" id="UP000199393"/>
    </source>
</evidence>
<keyword evidence="2" id="KW-0812">Transmembrane</keyword>
<evidence type="ECO:0000313" key="3">
    <source>
        <dbReference type="EMBL" id="SBV30734.1"/>
    </source>
</evidence>